<evidence type="ECO:0000313" key="17">
    <source>
        <dbReference type="Proteomes" id="UP000269375"/>
    </source>
</evidence>
<keyword evidence="7 12" id="KW-1133">Transmembrane helix</keyword>
<reference evidence="15 17" key="1">
    <citation type="submission" date="2018-11" db="EMBL/GenBank/DDBJ databases">
        <title>Proposal to divide the Flavobacteriaceae and reorganize its genera based on Amino Acid Identity values calculated from whole genome sequences.</title>
        <authorList>
            <person name="Nicholson A.C."/>
            <person name="Gulvik C.A."/>
            <person name="Whitney A.M."/>
            <person name="Humrighouse B.W."/>
            <person name="Bell M."/>
            <person name="Holmes B."/>
            <person name="Steigerwalt A."/>
            <person name="Villarma A."/>
            <person name="Sheth M."/>
            <person name="Batra D."/>
            <person name="Pryor J."/>
            <person name="Bernardet J.-F."/>
            <person name="Hugo C."/>
            <person name="Kampfer P."/>
            <person name="Newman J."/>
            <person name="Mcquiston J.R."/>
        </authorList>
    </citation>
    <scope>NUCLEOTIDE SEQUENCE [LARGE SCALE GENOMIC DNA]</scope>
    <source>
        <strain evidence="15 17">DSM 15235</strain>
    </source>
</reference>
<dbReference type="PANTHER" id="PTHR21248:SF22">
    <property type="entry name" value="PHOSPHOLIPASE D"/>
    <property type="match status" value="1"/>
</dbReference>
<dbReference type="SMART" id="SM00155">
    <property type="entry name" value="PLDc"/>
    <property type="match status" value="2"/>
</dbReference>
<dbReference type="CDD" id="cd09112">
    <property type="entry name" value="PLDc_CLS_2"/>
    <property type="match status" value="1"/>
</dbReference>
<dbReference type="InterPro" id="IPR027379">
    <property type="entry name" value="CLS_N"/>
</dbReference>
<dbReference type="InterPro" id="IPR025202">
    <property type="entry name" value="PLD-like_dom"/>
</dbReference>
<name>A0A3N0W5H3_9FLAO</name>
<dbReference type="CDD" id="cd09110">
    <property type="entry name" value="PLDc_CLS_1"/>
    <property type="match status" value="1"/>
</dbReference>
<dbReference type="OrthoDB" id="9762009at2"/>
<organism evidence="15 17">
    <name type="scientific">Chryseobacterium daecheongense</name>
    <dbReference type="NCBI Taxonomy" id="192389"/>
    <lineage>
        <taxon>Bacteria</taxon>
        <taxon>Pseudomonadati</taxon>
        <taxon>Bacteroidota</taxon>
        <taxon>Flavobacteriia</taxon>
        <taxon>Flavobacteriales</taxon>
        <taxon>Weeksellaceae</taxon>
        <taxon>Chryseobacterium group</taxon>
        <taxon>Chryseobacterium</taxon>
    </lineage>
</organism>
<evidence type="ECO:0000256" key="6">
    <source>
        <dbReference type="ARBA" id="ARBA00022737"/>
    </source>
</evidence>
<dbReference type="Pfam" id="PF13396">
    <property type="entry name" value="PLDc_N"/>
    <property type="match status" value="1"/>
</dbReference>
<proteinExistence type="inferred from homology"/>
<dbReference type="HAMAP" id="MF_01916">
    <property type="entry name" value="Cardiolipin_synth_Cls"/>
    <property type="match status" value="1"/>
</dbReference>
<dbReference type="InterPro" id="IPR001736">
    <property type="entry name" value="PLipase_D/transphosphatidylase"/>
</dbReference>
<keyword evidence="11 12" id="KW-1208">Phospholipid metabolism</keyword>
<dbReference type="SUPFAM" id="SSF56024">
    <property type="entry name" value="Phospholipase D/nuclease"/>
    <property type="match status" value="2"/>
</dbReference>
<dbReference type="GO" id="GO:0008808">
    <property type="term" value="F:cardiolipin synthase activity"/>
    <property type="evidence" value="ECO:0007669"/>
    <property type="project" value="UniProtKB-UniRule"/>
</dbReference>
<keyword evidence="6" id="KW-0677">Repeat</keyword>
<keyword evidence="18" id="KW-1185">Reference proteome</keyword>
<evidence type="ECO:0000313" key="15">
    <source>
        <dbReference type="EMBL" id="ROI00021.1"/>
    </source>
</evidence>
<evidence type="ECO:0000256" key="9">
    <source>
        <dbReference type="ARBA" id="ARBA00023136"/>
    </source>
</evidence>
<dbReference type="Proteomes" id="UP000295709">
    <property type="component" value="Unassembled WGS sequence"/>
</dbReference>
<feature type="active site" evidence="12">
    <location>
        <position position="242"/>
    </location>
</feature>
<evidence type="ECO:0000256" key="4">
    <source>
        <dbReference type="ARBA" id="ARBA00022679"/>
    </source>
</evidence>
<evidence type="ECO:0000256" key="8">
    <source>
        <dbReference type="ARBA" id="ARBA00023098"/>
    </source>
</evidence>
<comment type="function">
    <text evidence="12">Catalyzes the reversible phosphatidyl group transfer from one phosphatidylglycerol molecule to another to form cardiolipin (CL) (diphosphatidylglycerol) and glycerol.</text>
</comment>
<feature type="active site" evidence="12">
    <location>
        <position position="416"/>
    </location>
</feature>
<dbReference type="EMBL" id="SOQW01000001">
    <property type="protein sequence ID" value="TDX95043.1"/>
    <property type="molecule type" value="Genomic_DNA"/>
</dbReference>
<evidence type="ECO:0000256" key="3">
    <source>
        <dbReference type="ARBA" id="ARBA00022516"/>
    </source>
</evidence>
<evidence type="ECO:0000256" key="10">
    <source>
        <dbReference type="ARBA" id="ARBA00023209"/>
    </source>
</evidence>
<dbReference type="AlphaFoldDB" id="A0A3N0W5H3"/>
<accession>A0A3N0W5H3</accession>
<evidence type="ECO:0000313" key="16">
    <source>
        <dbReference type="EMBL" id="TDX95043.1"/>
    </source>
</evidence>
<dbReference type="Pfam" id="PF13091">
    <property type="entry name" value="PLDc_2"/>
    <property type="match status" value="2"/>
</dbReference>
<dbReference type="InterPro" id="IPR030874">
    <property type="entry name" value="Cardiolipin_synth_Firmi"/>
</dbReference>
<dbReference type="PROSITE" id="PS50035">
    <property type="entry name" value="PLD"/>
    <property type="match status" value="2"/>
</dbReference>
<feature type="active site" evidence="12">
    <location>
        <position position="423"/>
    </location>
</feature>
<feature type="active site" evidence="12">
    <location>
        <position position="247"/>
    </location>
</feature>
<dbReference type="Gene3D" id="3.30.870.10">
    <property type="entry name" value="Endonuclease Chain A"/>
    <property type="match status" value="2"/>
</dbReference>
<evidence type="ECO:0000313" key="18">
    <source>
        <dbReference type="Proteomes" id="UP000295709"/>
    </source>
</evidence>
<dbReference type="EC" id="2.7.8.-" evidence="12 13"/>
<comment type="catalytic activity">
    <reaction evidence="12">
        <text>2 a 1,2-diacyl-sn-glycero-3-phospho-(1'-sn-glycerol) = a cardiolipin + glycerol</text>
        <dbReference type="Rhea" id="RHEA:31451"/>
        <dbReference type="ChEBI" id="CHEBI:17754"/>
        <dbReference type="ChEBI" id="CHEBI:62237"/>
        <dbReference type="ChEBI" id="CHEBI:64716"/>
    </reaction>
</comment>
<gene>
    <name evidence="15" type="primary">cls</name>
    <name evidence="16" type="ORF">BCF50_0816</name>
    <name evidence="15" type="ORF">EGI05_03790</name>
</gene>
<evidence type="ECO:0000256" key="5">
    <source>
        <dbReference type="ARBA" id="ARBA00022692"/>
    </source>
</evidence>
<feature type="transmembrane region" description="Helical" evidence="12">
    <location>
        <begin position="19"/>
        <end position="39"/>
    </location>
</feature>
<comment type="caution">
    <text evidence="15">The sequence shown here is derived from an EMBL/GenBank/DDBJ whole genome shotgun (WGS) entry which is preliminary data.</text>
</comment>
<dbReference type="InterPro" id="IPR022924">
    <property type="entry name" value="Cardiolipin_synthase"/>
</dbReference>
<keyword evidence="10 12" id="KW-0594">Phospholipid biosynthesis</keyword>
<reference evidence="16 18" key="2">
    <citation type="submission" date="2019-03" db="EMBL/GenBank/DDBJ databases">
        <title>Genomic Encyclopedia of Archaeal and Bacterial Type Strains, Phase II (KMG-II): from individual species to whole genera.</title>
        <authorList>
            <person name="Goeker M."/>
        </authorList>
    </citation>
    <scope>NUCLEOTIDE SEQUENCE [LARGE SCALE GENOMIC DNA]</scope>
    <source>
        <strain evidence="16 18">DSM 15235</strain>
    </source>
</reference>
<feature type="domain" description="PLD phosphodiesterase" evidence="14">
    <location>
        <begin position="411"/>
        <end position="438"/>
    </location>
</feature>
<evidence type="ECO:0000256" key="1">
    <source>
        <dbReference type="ARBA" id="ARBA00004651"/>
    </source>
</evidence>
<keyword evidence="8 12" id="KW-0443">Lipid metabolism</keyword>
<feature type="active site" evidence="12">
    <location>
        <position position="240"/>
    </location>
</feature>
<dbReference type="GO" id="GO:0005886">
    <property type="term" value="C:plasma membrane"/>
    <property type="evidence" value="ECO:0007669"/>
    <property type="project" value="UniProtKB-SubCell"/>
</dbReference>
<dbReference type="GO" id="GO:0032049">
    <property type="term" value="P:cardiolipin biosynthetic process"/>
    <property type="evidence" value="ECO:0007669"/>
    <property type="project" value="UniProtKB-UniRule"/>
</dbReference>
<feature type="active site" evidence="12">
    <location>
        <position position="418"/>
    </location>
</feature>
<evidence type="ECO:0000256" key="11">
    <source>
        <dbReference type="ARBA" id="ARBA00023264"/>
    </source>
</evidence>
<feature type="transmembrane region" description="Helical" evidence="12">
    <location>
        <begin position="51"/>
        <end position="72"/>
    </location>
</feature>
<dbReference type="RefSeq" id="WP_123261724.1">
    <property type="nucleotide sequence ID" value="NZ_RJTX01000001.1"/>
</dbReference>
<keyword evidence="4 12" id="KW-0808">Transferase</keyword>
<keyword evidence="9 12" id="KW-0472">Membrane</keyword>
<dbReference type="EMBL" id="RJTX01000001">
    <property type="protein sequence ID" value="ROI00021.1"/>
    <property type="molecule type" value="Genomic_DNA"/>
</dbReference>
<feature type="domain" description="PLD phosphodiesterase" evidence="14">
    <location>
        <begin position="235"/>
        <end position="262"/>
    </location>
</feature>
<comment type="similarity">
    <text evidence="12">Belongs to the phospholipase D family. Cardiolipin synthase subfamily.</text>
</comment>
<evidence type="ECO:0000256" key="2">
    <source>
        <dbReference type="ARBA" id="ARBA00022475"/>
    </source>
</evidence>
<dbReference type="Proteomes" id="UP000269375">
    <property type="component" value="Unassembled WGS sequence"/>
</dbReference>
<keyword evidence="5 12" id="KW-0812">Transmembrane</keyword>
<protein>
    <recommendedName>
        <fullName evidence="12 13">Cardiolipin synthase</fullName>
        <shortName evidence="12">CL synthase</shortName>
        <ecNumber evidence="12 13">2.7.8.-</ecNumber>
    </recommendedName>
</protein>
<keyword evidence="2 12" id="KW-1003">Cell membrane</keyword>
<keyword evidence="3 12" id="KW-0444">Lipid biosynthesis</keyword>
<dbReference type="PANTHER" id="PTHR21248">
    <property type="entry name" value="CARDIOLIPIN SYNTHASE"/>
    <property type="match status" value="1"/>
</dbReference>
<dbReference type="NCBIfam" id="TIGR04265">
    <property type="entry name" value="bac_cardiolipin"/>
    <property type="match status" value="1"/>
</dbReference>
<evidence type="ECO:0000256" key="12">
    <source>
        <dbReference type="HAMAP-Rule" id="MF_01916"/>
    </source>
</evidence>
<evidence type="ECO:0000259" key="14">
    <source>
        <dbReference type="PROSITE" id="PS50035"/>
    </source>
</evidence>
<comment type="subcellular location">
    <subcellularLocation>
        <location evidence="1 12">Cell membrane</location>
        <topology evidence="1 12">Multi-pass membrane protein</topology>
    </subcellularLocation>
</comment>
<sequence>MNIFQCHSQSMVKEFLSQYHYLLLGAEILYFISIFLLAAKIIMDTKTTSKTLAYLLLVTFLPFVGIIIYFVFGVNYRKNRFYSFTIKRNEKIYNLAQKYVEETHYKTLHNREDEVKGFINTINFLYNATYSPLSQENHVEVLLNGEEKFPKVFEIIQRAKHHIHLEYYIYENDDVGNKLADLLIEKAGEGVIIRFLYDDFGSGKIGKKLLKRLRASGIEVFPVNKIKFRIFANRVNYRDHRKIIIVDGTEVFTGGINVSDKYINHENQLYWRDVHLYMKGNGAFYFQFLFLSNWIFAVKDIPELSKEYFRYDENNTGKTIVQVAASGPNTKPSIMLSTNSAILSAKEKVYIVTPYFIPVETILNAIKQVALAGLDVRLMVPKTGDSVVVNAAAYSYYEELLENNVRIFFYEKGFIHSKTMIIDDNFSCVGTANMDARSQELNFEVNTFIFDTSINLKLKEIFLHDMKDCTEITLEEWQKRPKGKVFFEHMARLLSPLI</sequence>
<evidence type="ECO:0000256" key="13">
    <source>
        <dbReference type="NCBIfam" id="TIGR04265"/>
    </source>
</evidence>
<evidence type="ECO:0000256" key="7">
    <source>
        <dbReference type="ARBA" id="ARBA00022989"/>
    </source>
</evidence>